<name>A0A0C5VH22_9GAMM</name>
<dbReference type="STRING" id="1445510.YC6258_01883"/>
<feature type="signal peptide" evidence="1">
    <location>
        <begin position="1"/>
        <end position="22"/>
    </location>
</feature>
<dbReference type="PANTHER" id="PTHR34387:SF1">
    <property type="entry name" value="PERIPLASMIC IMMUNOGENIC PROTEIN"/>
    <property type="match status" value="1"/>
</dbReference>
<accession>A0A0C5VH22</accession>
<keyword evidence="3" id="KW-1185">Reference proteome</keyword>
<sequence>MSRIVKAIVLFSGMCISVLSLADDQQFNIYQIQANSVREIENNVLVITLVARHQSDEAQDASKEVNQDMNWALSQLKDRSALKVSTLNYTTQPVYRNDRIIAWAVSQQLRLESGEIDTLAELSGRLQQKLNISNMQFKVSDDLQKQVSGDLIKDALGSFKDKADLLVKIMGANDYRVVDVSIDEGGQMMPFQKAFRSEMGNSFSAAGPAIEAGESSLSVNLHGSIQLLF</sequence>
<dbReference type="RefSeq" id="WP_169748948.1">
    <property type="nucleotide sequence ID" value="NZ_CP007142.1"/>
</dbReference>
<dbReference type="GO" id="GO:0006974">
    <property type="term" value="P:DNA damage response"/>
    <property type="evidence" value="ECO:0007669"/>
    <property type="project" value="TreeGrafter"/>
</dbReference>
<dbReference type="AlphaFoldDB" id="A0A0C5VH22"/>
<protein>
    <submittedName>
        <fullName evidence="2">Putative periplasmic/secreted protein</fullName>
    </submittedName>
</protein>
<keyword evidence="1" id="KW-0732">Signal</keyword>
<dbReference type="PANTHER" id="PTHR34387">
    <property type="entry name" value="SLR1258 PROTEIN"/>
    <property type="match status" value="1"/>
</dbReference>
<dbReference type="InterPro" id="IPR007497">
    <property type="entry name" value="SIMPL/DUF541"/>
</dbReference>
<dbReference type="EMBL" id="CP007142">
    <property type="protein sequence ID" value="AJQ93927.1"/>
    <property type="molecule type" value="Genomic_DNA"/>
</dbReference>
<feature type="chain" id="PRO_5002183385" evidence="1">
    <location>
        <begin position="23"/>
        <end position="229"/>
    </location>
</feature>
<dbReference type="Gene3D" id="3.30.110.170">
    <property type="entry name" value="Protein of unknown function (DUF541), domain 1"/>
    <property type="match status" value="1"/>
</dbReference>
<reference evidence="2 3" key="1">
    <citation type="submission" date="2014-01" db="EMBL/GenBank/DDBJ databases">
        <title>Full genme sequencing of cellulolytic bacterium Gynuella sunshinyii YC6258T gen. nov., sp. nov.</title>
        <authorList>
            <person name="Khan H."/>
            <person name="Chung E.J."/>
            <person name="Chung Y.R."/>
        </authorList>
    </citation>
    <scope>NUCLEOTIDE SEQUENCE [LARGE SCALE GENOMIC DNA]</scope>
    <source>
        <strain evidence="2 3">YC6258</strain>
    </source>
</reference>
<organism evidence="2 3">
    <name type="scientific">Gynuella sunshinyii YC6258</name>
    <dbReference type="NCBI Taxonomy" id="1445510"/>
    <lineage>
        <taxon>Bacteria</taxon>
        <taxon>Pseudomonadati</taxon>
        <taxon>Pseudomonadota</taxon>
        <taxon>Gammaproteobacteria</taxon>
        <taxon>Oceanospirillales</taxon>
        <taxon>Saccharospirillaceae</taxon>
        <taxon>Gynuella</taxon>
    </lineage>
</organism>
<dbReference type="InterPro" id="IPR052022">
    <property type="entry name" value="26kDa_periplasmic_antigen"/>
</dbReference>
<dbReference type="Pfam" id="PF04402">
    <property type="entry name" value="SIMPL"/>
    <property type="match status" value="1"/>
</dbReference>
<evidence type="ECO:0000256" key="1">
    <source>
        <dbReference type="SAM" id="SignalP"/>
    </source>
</evidence>
<dbReference type="HOGENOM" id="CLU_086898_1_1_6"/>
<dbReference type="KEGG" id="gsn:YC6258_01883"/>
<proteinExistence type="predicted"/>
<evidence type="ECO:0000313" key="2">
    <source>
        <dbReference type="EMBL" id="AJQ93927.1"/>
    </source>
</evidence>
<gene>
    <name evidence="2" type="ORF">YC6258_01883</name>
</gene>
<dbReference type="Gene3D" id="3.30.70.2970">
    <property type="entry name" value="Protein of unknown function (DUF541), domain 2"/>
    <property type="match status" value="1"/>
</dbReference>
<dbReference type="Proteomes" id="UP000032266">
    <property type="component" value="Chromosome"/>
</dbReference>
<evidence type="ECO:0000313" key="3">
    <source>
        <dbReference type="Proteomes" id="UP000032266"/>
    </source>
</evidence>